<gene>
    <name evidence="1" type="ORF">Vbra_15437</name>
</gene>
<evidence type="ECO:0000313" key="1">
    <source>
        <dbReference type="EMBL" id="CEM12730.1"/>
    </source>
</evidence>
<keyword evidence="2" id="KW-1185">Reference proteome</keyword>
<dbReference type="InParanoid" id="A0A0G4FGZ1"/>
<dbReference type="Proteomes" id="UP000041254">
    <property type="component" value="Unassembled WGS sequence"/>
</dbReference>
<organism evidence="1 2">
    <name type="scientific">Vitrella brassicaformis (strain CCMP3155)</name>
    <dbReference type="NCBI Taxonomy" id="1169540"/>
    <lineage>
        <taxon>Eukaryota</taxon>
        <taxon>Sar</taxon>
        <taxon>Alveolata</taxon>
        <taxon>Colpodellida</taxon>
        <taxon>Vitrellaceae</taxon>
        <taxon>Vitrella</taxon>
    </lineage>
</organism>
<dbReference type="VEuPathDB" id="CryptoDB:Vbra_15437"/>
<proteinExistence type="predicted"/>
<dbReference type="PhylomeDB" id="A0A0G4FGZ1"/>
<sequence>MIAALHQYAKLKATLKALVKSATFPQPRTDASAKLEDLSADAMARLQTSTDLPGVGRLRTTARLLKRHIRDALGSRLTDAIDKAGLTGVVRFAPQLGDGGVVKALWLMEEGGDWGEVGNGLRLAGQCDYCQLPITIDARDLQKHDTKTAYLSLPRVAAQWMIVGRHFVFRHADSQQDGPSPCVFRGPTTNEIRAIRDEPEFAVTLNPPLSTDHVHPLSQHPFQQHMKRDDPPVRSIIECTAGGQGGWRAIGPEYAEMSVSAFILDMILHHYTGSGVHFEAMEIEVHRGVRGGYLDTLLTRSPHTPLEGCSAVVTTEDGGTAYQTHLLTAFDDPFIAGVEFRVPPDNRQAVAVVLATTEQPVGSPDDAFPVRHPQTTARARRSLGVIAPVFLDGQTP</sequence>
<protein>
    <submittedName>
        <fullName evidence="1">Uncharacterized protein</fullName>
    </submittedName>
</protein>
<accession>A0A0G4FGZ1</accession>
<dbReference type="EMBL" id="CDMY01000436">
    <property type="protein sequence ID" value="CEM12730.1"/>
    <property type="molecule type" value="Genomic_DNA"/>
</dbReference>
<dbReference type="AlphaFoldDB" id="A0A0G4FGZ1"/>
<name>A0A0G4FGZ1_VITBC</name>
<reference evidence="1 2" key="1">
    <citation type="submission" date="2014-11" db="EMBL/GenBank/DDBJ databases">
        <authorList>
            <person name="Zhu J."/>
            <person name="Qi W."/>
            <person name="Song R."/>
        </authorList>
    </citation>
    <scope>NUCLEOTIDE SEQUENCE [LARGE SCALE GENOMIC DNA]</scope>
</reference>
<evidence type="ECO:0000313" key="2">
    <source>
        <dbReference type="Proteomes" id="UP000041254"/>
    </source>
</evidence>